<keyword evidence="4" id="KW-1185">Reference proteome</keyword>
<sequence>MTARGLRPDSGVHATRSPDPMRSSSLQPLTNGSSAPPANVWLGSNGKIPEKDGKSKFEEAVRFQSRCTPITLEIIGRLKCLSDLSLNDVLASSDR</sequence>
<proteinExistence type="predicted"/>
<gene>
    <name evidence="2" type="ORF">PTTG_27617</name>
</gene>
<evidence type="ECO:0000313" key="3">
    <source>
        <dbReference type="EnsemblFungi" id="PTTG_27617-t43_1-p1"/>
    </source>
</evidence>
<dbReference type="VEuPathDB" id="FungiDB:PTTG_27617"/>
<dbReference type="EMBL" id="ADAS02000063">
    <property type="protein sequence ID" value="OAV92468.1"/>
    <property type="molecule type" value="Genomic_DNA"/>
</dbReference>
<reference evidence="3 4" key="3">
    <citation type="journal article" date="2017" name="G3 (Bethesda)">
        <title>Comparative analysis highlights variable genome content of wheat rusts and divergence of the mating loci.</title>
        <authorList>
            <person name="Cuomo C.A."/>
            <person name="Bakkeren G."/>
            <person name="Khalil H.B."/>
            <person name="Panwar V."/>
            <person name="Joly D."/>
            <person name="Linning R."/>
            <person name="Sakthikumar S."/>
            <person name="Song X."/>
            <person name="Adiconis X."/>
            <person name="Fan L."/>
            <person name="Goldberg J.M."/>
            <person name="Levin J.Z."/>
            <person name="Young S."/>
            <person name="Zeng Q."/>
            <person name="Anikster Y."/>
            <person name="Bruce M."/>
            <person name="Wang M."/>
            <person name="Yin C."/>
            <person name="McCallum B."/>
            <person name="Szabo L.J."/>
            <person name="Hulbert S."/>
            <person name="Chen X."/>
            <person name="Fellers J.P."/>
        </authorList>
    </citation>
    <scope>NUCLEOTIDE SEQUENCE</scope>
    <source>
        <strain evidence="4">Isolate 1-1 / race 1 (BBBD)</strain>
        <strain evidence="3">isolate 1-1 / race 1 (BBBD)</strain>
    </source>
</reference>
<dbReference type="Proteomes" id="UP000005240">
    <property type="component" value="Unassembled WGS sequence"/>
</dbReference>
<accession>A0A180GJ52</accession>
<protein>
    <submittedName>
        <fullName evidence="2 3">Uncharacterized protein</fullName>
    </submittedName>
</protein>
<feature type="compositionally biased region" description="Polar residues" evidence="1">
    <location>
        <begin position="22"/>
        <end position="36"/>
    </location>
</feature>
<dbReference type="AlphaFoldDB" id="A0A180GJ52"/>
<reference evidence="3" key="4">
    <citation type="submission" date="2025-05" db="UniProtKB">
        <authorList>
            <consortium name="EnsemblFungi"/>
        </authorList>
    </citation>
    <scope>IDENTIFICATION</scope>
    <source>
        <strain evidence="3">isolate 1-1 / race 1 (BBBD)</strain>
    </source>
</reference>
<reference evidence="2" key="2">
    <citation type="submission" date="2016-05" db="EMBL/GenBank/DDBJ databases">
        <title>Comparative analysis highlights variable genome content of wheat rusts and divergence of the mating loci.</title>
        <authorList>
            <person name="Cuomo C.A."/>
            <person name="Bakkeren G."/>
            <person name="Szabo L."/>
            <person name="Khalil H."/>
            <person name="Joly D."/>
            <person name="Goldberg J."/>
            <person name="Young S."/>
            <person name="Zeng Q."/>
            <person name="Fellers J."/>
        </authorList>
    </citation>
    <scope>NUCLEOTIDE SEQUENCE [LARGE SCALE GENOMIC DNA]</scope>
    <source>
        <strain evidence="2">1-1 BBBD Race 1</strain>
    </source>
</reference>
<evidence type="ECO:0000256" key="1">
    <source>
        <dbReference type="SAM" id="MobiDB-lite"/>
    </source>
</evidence>
<feature type="region of interest" description="Disordered" evidence="1">
    <location>
        <begin position="1"/>
        <end position="54"/>
    </location>
</feature>
<evidence type="ECO:0000313" key="4">
    <source>
        <dbReference type="Proteomes" id="UP000005240"/>
    </source>
</evidence>
<name>A0A180GJ52_PUCT1</name>
<dbReference type="EnsemblFungi" id="PTTG_27617-t43_1">
    <property type="protein sequence ID" value="PTTG_27617-t43_1-p1"/>
    <property type="gene ID" value="PTTG_27617"/>
</dbReference>
<evidence type="ECO:0000313" key="2">
    <source>
        <dbReference type="EMBL" id="OAV92468.1"/>
    </source>
</evidence>
<reference evidence="2" key="1">
    <citation type="submission" date="2009-11" db="EMBL/GenBank/DDBJ databases">
        <authorList>
            <consortium name="The Broad Institute Genome Sequencing Platform"/>
            <person name="Ward D."/>
            <person name="Feldgarden M."/>
            <person name="Earl A."/>
            <person name="Young S.K."/>
            <person name="Zeng Q."/>
            <person name="Koehrsen M."/>
            <person name="Alvarado L."/>
            <person name="Berlin A."/>
            <person name="Bochicchio J."/>
            <person name="Borenstein D."/>
            <person name="Chapman S.B."/>
            <person name="Chen Z."/>
            <person name="Engels R."/>
            <person name="Freedman E."/>
            <person name="Gellesch M."/>
            <person name="Goldberg J."/>
            <person name="Griggs A."/>
            <person name="Gujja S."/>
            <person name="Heilman E."/>
            <person name="Heiman D."/>
            <person name="Hepburn T."/>
            <person name="Howarth C."/>
            <person name="Jen D."/>
            <person name="Larson L."/>
            <person name="Lewis B."/>
            <person name="Mehta T."/>
            <person name="Park D."/>
            <person name="Pearson M."/>
            <person name="Roberts A."/>
            <person name="Saif S."/>
            <person name="Shea T."/>
            <person name="Shenoy N."/>
            <person name="Sisk P."/>
            <person name="Stolte C."/>
            <person name="Sykes S."/>
            <person name="Thomson T."/>
            <person name="Walk T."/>
            <person name="White J."/>
            <person name="Yandava C."/>
            <person name="Izard J."/>
            <person name="Baranova O.V."/>
            <person name="Blanton J.M."/>
            <person name="Tanner A.C."/>
            <person name="Dewhirst F.E."/>
            <person name="Haas B."/>
            <person name="Nusbaum C."/>
            <person name="Birren B."/>
        </authorList>
    </citation>
    <scope>NUCLEOTIDE SEQUENCE [LARGE SCALE GENOMIC DNA]</scope>
    <source>
        <strain evidence="2">1-1 BBBD Race 1</strain>
    </source>
</reference>
<organism evidence="2">
    <name type="scientific">Puccinia triticina (isolate 1-1 / race 1 (BBBD))</name>
    <name type="common">Brown leaf rust fungus</name>
    <dbReference type="NCBI Taxonomy" id="630390"/>
    <lineage>
        <taxon>Eukaryota</taxon>
        <taxon>Fungi</taxon>
        <taxon>Dikarya</taxon>
        <taxon>Basidiomycota</taxon>
        <taxon>Pucciniomycotina</taxon>
        <taxon>Pucciniomycetes</taxon>
        <taxon>Pucciniales</taxon>
        <taxon>Pucciniaceae</taxon>
        <taxon>Puccinia</taxon>
    </lineage>
</organism>